<feature type="compositionally biased region" description="Low complexity" evidence="1">
    <location>
        <begin position="46"/>
        <end position="61"/>
    </location>
</feature>
<protein>
    <submittedName>
        <fullName evidence="2">Uncharacterized protein</fullName>
    </submittedName>
</protein>
<feature type="region of interest" description="Disordered" evidence="1">
    <location>
        <begin position="1"/>
        <end position="26"/>
    </location>
</feature>
<accession>A0ABQ7QRX7</accession>
<comment type="caution">
    <text evidence="2">The sequence shown here is derived from an EMBL/GenBank/DDBJ whole genome shotgun (WGS) entry which is preliminary data.</text>
</comment>
<name>A0ABQ7QRX7_PLUXY</name>
<dbReference type="EMBL" id="JAHIBW010000009">
    <property type="protein sequence ID" value="KAG7307787.1"/>
    <property type="molecule type" value="Genomic_DNA"/>
</dbReference>
<organism evidence="2 3">
    <name type="scientific">Plutella xylostella</name>
    <name type="common">Diamondback moth</name>
    <name type="synonym">Plutella maculipennis</name>
    <dbReference type="NCBI Taxonomy" id="51655"/>
    <lineage>
        <taxon>Eukaryota</taxon>
        <taxon>Metazoa</taxon>
        <taxon>Ecdysozoa</taxon>
        <taxon>Arthropoda</taxon>
        <taxon>Hexapoda</taxon>
        <taxon>Insecta</taxon>
        <taxon>Pterygota</taxon>
        <taxon>Neoptera</taxon>
        <taxon>Endopterygota</taxon>
        <taxon>Lepidoptera</taxon>
        <taxon>Glossata</taxon>
        <taxon>Ditrysia</taxon>
        <taxon>Yponomeutoidea</taxon>
        <taxon>Plutellidae</taxon>
        <taxon>Plutella</taxon>
    </lineage>
</organism>
<evidence type="ECO:0000313" key="2">
    <source>
        <dbReference type="EMBL" id="KAG7307787.1"/>
    </source>
</evidence>
<reference evidence="2 3" key="1">
    <citation type="submission" date="2021-06" db="EMBL/GenBank/DDBJ databases">
        <title>A haploid diamondback moth (Plutella xylostella L.) genome assembly resolves 31 chromosomes and identifies a diamide resistance mutation.</title>
        <authorList>
            <person name="Ward C.M."/>
            <person name="Perry K.D."/>
            <person name="Baker G."/>
            <person name="Powis K."/>
            <person name="Heckel D.G."/>
            <person name="Baxter S.W."/>
        </authorList>
    </citation>
    <scope>NUCLEOTIDE SEQUENCE [LARGE SCALE GENOMIC DNA]</scope>
    <source>
        <strain evidence="2 3">LV</strain>
        <tissue evidence="2">Single pupa</tissue>
    </source>
</reference>
<feature type="region of interest" description="Disordered" evidence="1">
    <location>
        <begin position="43"/>
        <end position="69"/>
    </location>
</feature>
<evidence type="ECO:0000256" key="1">
    <source>
        <dbReference type="SAM" id="MobiDB-lite"/>
    </source>
</evidence>
<proteinExistence type="predicted"/>
<sequence>MAKGVGKPPQSTWGRPCSTGRKETISASRTLSGLRRIPCAAGAPSPRACATTGAAGGAPTPKTHSRCAQ</sequence>
<evidence type="ECO:0000313" key="3">
    <source>
        <dbReference type="Proteomes" id="UP000823941"/>
    </source>
</evidence>
<dbReference type="Proteomes" id="UP000823941">
    <property type="component" value="Chromosome 9"/>
</dbReference>
<keyword evidence="3" id="KW-1185">Reference proteome</keyword>
<gene>
    <name evidence="2" type="ORF">JYU34_006380</name>
</gene>